<accession>A0AAU9DH05</accession>
<evidence type="ECO:0008006" key="5">
    <source>
        <dbReference type="Google" id="ProtNLM"/>
    </source>
</evidence>
<dbReference type="InterPro" id="IPR055247">
    <property type="entry name" value="InsJ-like_HTH"/>
</dbReference>
<organism evidence="3 4">
    <name type="scientific">Haliovirga abyssi</name>
    <dbReference type="NCBI Taxonomy" id="2996794"/>
    <lineage>
        <taxon>Bacteria</taxon>
        <taxon>Fusobacteriati</taxon>
        <taxon>Fusobacteriota</taxon>
        <taxon>Fusobacteriia</taxon>
        <taxon>Fusobacteriales</taxon>
        <taxon>Haliovirgaceae</taxon>
        <taxon>Haliovirga</taxon>
    </lineage>
</organism>
<protein>
    <recommendedName>
        <fullName evidence="5">Transposase</fullName>
    </recommendedName>
</protein>
<dbReference type="InterPro" id="IPR036388">
    <property type="entry name" value="WH-like_DNA-bd_sf"/>
</dbReference>
<dbReference type="Pfam" id="PF09299">
    <property type="entry name" value="Mu-transpos_C"/>
    <property type="match status" value="1"/>
</dbReference>
<dbReference type="InterPro" id="IPR009057">
    <property type="entry name" value="Homeodomain-like_sf"/>
</dbReference>
<proteinExistence type="predicted"/>
<name>A0AAU9DH05_9FUSO</name>
<dbReference type="InterPro" id="IPR009004">
    <property type="entry name" value="Transposase_Mu_C"/>
</dbReference>
<dbReference type="InterPro" id="IPR015378">
    <property type="entry name" value="Transposase-like_Mu_C"/>
</dbReference>
<dbReference type="Gene3D" id="3.30.420.10">
    <property type="entry name" value="Ribonuclease H-like superfamily/Ribonuclease H"/>
    <property type="match status" value="1"/>
</dbReference>
<dbReference type="SUPFAM" id="SSF46689">
    <property type="entry name" value="Homeodomain-like"/>
    <property type="match status" value="1"/>
</dbReference>
<sequence length="418" mass="49508">MGKKIDLENKFEIIKPFLEKKKKLKEISEQNGIPYSTLKRWVNNYKKNGKDGLKKANRSDKNKHRSLNDEGINYIKKLYFQNPNQNILNIYENAVEFLTSKNQKNISYDTVYRIVNNLDPFVKKYADLSSVTHSNDRFEFFSVSLDIMVLDELTDEYLTPYINIIFDSFSHAIVTFSISFKKADLELIKLIFRKAILKKNFTNKNIYGIPKTFLINNIKITPKIELYDLEKNLPIKIKIVTNEESSFQSFFTKLENHIKKISKKYDFFDYNSLKESVEKYITDLNNNKFYDKWEKNIKNFRESESEKELNFLLVKSPSTRKVIDSRVRFNNLIYFSPVLSEYNNQNISIEYNPLSVSQINIYFEDKLLGVAVCNELIDKEISLYELKVIQRTIMINHLNKKINQSVFFRETIKLINDN</sequence>
<dbReference type="Proteomes" id="UP001321582">
    <property type="component" value="Plasmid pHIC"/>
</dbReference>
<evidence type="ECO:0000259" key="2">
    <source>
        <dbReference type="Pfam" id="PF13518"/>
    </source>
</evidence>
<dbReference type="EMBL" id="AP027060">
    <property type="protein sequence ID" value="BDU51578.1"/>
    <property type="molecule type" value="Genomic_DNA"/>
</dbReference>
<gene>
    <name evidence="3" type="ORF">HLVA_21470</name>
</gene>
<reference evidence="3 4" key="1">
    <citation type="submission" date="2022-11" db="EMBL/GenBank/DDBJ databases">
        <title>Haliovirga abyssi gen. nov., sp. nov., a mesophilic fermentative bacterium isolated from the Iheya North hydrothermal field and the proposal of Haliovirgaceae fam. nov.</title>
        <authorList>
            <person name="Miyazaki U."/>
            <person name="Tame A."/>
            <person name="Miyazaki J."/>
            <person name="Takai K."/>
            <person name="Sawayama S."/>
            <person name="Kitajima M."/>
            <person name="Okamoto A."/>
            <person name="Nakagawa S."/>
        </authorList>
    </citation>
    <scope>NUCLEOTIDE SEQUENCE [LARGE SCALE GENOMIC DNA]</scope>
    <source>
        <strain evidence="3 4">IC12</strain>
        <plasmid evidence="3 4">pHIC</plasmid>
    </source>
</reference>
<keyword evidence="3" id="KW-0614">Plasmid</keyword>
<feature type="domain" description="Transposase-like Mu C-terminal" evidence="1">
    <location>
        <begin position="316"/>
        <end position="366"/>
    </location>
</feature>
<dbReference type="GO" id="GO:0003676">
    <property type="term" value="F:nucleic acid binding"/>
    <property type="evidence" value="ECO:0007669"/>
    <property type="project" value="InterPro"/>
</dbReference>
<dbReference type="RefSeq" id="WP_307905656.1">
    <property type="nucleotide sequence ID" value="NZ_AP027060.1"/>
</dbReference>
<dbReference type="SUPFAM" id="SSF50610">
    <property type="entry name" value="mu transposase, C-terminal domain"/>
    <property type="match status" value="1"/>
</dbReference>
<evidence type="ECO:0000313" key="4">
    <source>
        <dbReference type="Proteomes" id="UP001321582"/>
    </source>
</evidence>
<dbReference type="Pfam" id="PF13518">
    <property type="entry name" value="HTH_28"/>
    <property type="match status" value="1"/>
</dbReference>
<dbReference type="Gene3D" id="1.10.10.10">
    <property type="entry name" value="Winged helix-like DNA-binding domain superfamily/Winged helix DNA-binding domain"/>
    <property type="match status" value="1"/>
</dbReference>
<dbReference type="AlphaFoldDB" id="A0AAU9DH05"/>
<dbReference type="KEGG" id="haby:HLVA_21470"/>
<feature type="domain" description="Insertion element IS150 protein InsJ-like helix-turn-helix" evidence="2">
    <location>
        <begin position="12"/>
        <end position="60"/>
    </location>
</feature>
<evidence type="ECO:0000259" key="1">
    <source>
        <dbReference type="Pfam" id="PF09299"/>
    </source>
</evidence>
<dbReference type="InterPro" id="IPR036397">
    <property type="entry name" value="RNaseH_sf"/>
</dbReference>
<geneLocation type="plasmid" evidence="3 4">
    <name>pHIC</name>
</geneLocation>
<evidence type="ECO:0000313" key="3">
    <source>
        <dbReference type="EMBL" id="BDU51578.1"/>
    </source>
</evidence>
<keyword evidence="4" id="KW-1185">Reference proteome</keyword>